<reference evidence="1 2" key="1">
    <citation type="journal article" date="2014" name="Nat. Commun.">
        <title>Molecular traces of alternative social organization in a termite genome.</title>
        <authorList>
            <person name="Terrapon N."/>
            <person name="Li C."/>
            <person name="Robertson H.M."/>
            <person name="Ji L."/>
            <person name="Meng X."/>
            <person name="Booth W."/>
            <person name="Chen Z."/>
            <person name="Childers C.P."/>
            <person name="Glastad K.M."/>
            <person name="Gokhale K."/>
            <person name="Gowin J."/>
            <person name="Gronenberg W."/>
            <person name="Hermansen R.A."/>
            <person name="Hu H."/>
            <person name="Hunt B.G."/>
            <person name="Huylmans A.K."/>
            <person name="Khalil S.M."/>
            <person name="Mitchell R.D."/>
            <person name="Munoz-Torres M.C."/>
            <person name="Mustard J.A."/>
            <person name="Pan H."/>
            <person name="Reese J.T."/>
            <person name="Scharf M.E."/>
            <person name="Sun F."/>
            <person name="Vogel H."/>
            <person name="Xiao J."/>
            <person name="Yang W."/>
            <person name="Yang Z."/>
            <person name="Yang Z."/>
            <person name="Zhou J."/>
            <person name="Zhu J."/>
            <person name="Brent C.S."/>
            <person name="Elsik C.G."/>
            <person name="Goodisman M.A."/>
            <person name="Liberles D.A."/>
            <person name="Roe R.M."/>
            <person name="Vargo E.L."/>
            <person name="Vilcinskas A."/>
            <person name="Wang J."/>
            <person name="Bornberg-Bauer E."/>
            <person name="Korb J."/>
            <person name="Zhang G."/>
            <person name="Liebig J."/>
        </authorList>
    </citation>
    <scope>NUCLEOTIDE SEQUENCE [LARGE SCALE GENOMIC DNA]</scope>
    <source>
        <tissue evidence="1">Whole organism</tissue>
    </source>
</reference>
<name>A0A067QYQ4_ZOONE</name>
<sequence length="160" mass="18010">MEYHARWASQLLADVGTEFCRCCDIVWRTDGIPIRDTLSVAAGSGPFVKYLNTQQGAAHADRSQMVKTAGGKLEFRLQFALQSFVYGLTVRPNMKIFLLHFTKSTTSLKWLSQTADIVLQNCFSSQVVESVREKILPWFSYSDVHTSKRTPVPGLDFVCP</sequence>
<dbReference type="AlphaFoldDB" id="A0A067QYQ4"/>
<evidence type="ECO:0000313" key="1">
    <source>
        <dbReference type="EMBL" id="KDR10106.1"/>
    </source>
</evidence>
<keyword evidence="2" id="KW-1185">Reference proteome</keyword>
<evidence type="ECO:0000313" key="2">
    <source>
        <dbReference type="Proteomes" id="UP000027135"/>
    </source>
</evidence>
<protein>
    <submittedName>
        <fullName evidence="1">Uncharacterized protein</fullName>
    </submittedName>
</protein>
<dbReference type="EMBL" id="KK853185">
    <property type="protein sequence ID" value="KDR10106.1"/>
    <property type="molecule type" value="Genomic_DNA"/>
</dbReference>
<accession>A0A067QYQ4</accession>
<proteinExistence type="predicted"/>
<dbReference type="InParanoid" id="A0A067QYQ4"/>
<dbReference type="Proteomes" id="UP000027135">
    <property type="component" value="Unassembled WGS sequence"/>
</dbReference>
<gene>
    <name evidence="1" type="ORF">L798_00275</name>
</gene>
<organism evidence="1 2">
    <name type="scientific">Zootermopsis nevadensis</name>
    <name type="common">Dampwood termite</name>
    <dbReference type="NCBI Taxonomy" id="136037"/>
    <lineage>
        <taxon>Eukaryota</taxon>
        <taxon>Metazoa</taxon>
        <taxon>Ecdysozoa</taxon>
        <taxon>Arthropoda</taxon>
        <taxon>Hexapoda</taxon>
        <taxon>Insecta</taxon>
        <taxon>Pterygota</taxon>
        <taxon>Neoptera</taxon>
        <taxon>Polyneoptera</taxon>
        <taxon>Dictyoptera</taxon>
        <taxon>Blattodea</taxon>
        <taxon>Blattoidea</taxon>
        <taxon>Termitoidae</taxon>
        <taxon>Termopsidae</taxon>
        <taxon>Zootermopsis</taxon>
    </lineage>
</organism>